<comment type="subunit">
    <text evidence="15">Heterotrimer of RecB, RecC and RecD. All subunits contribute to DNA-binding. Interacts with RecA.</text>
</comment>
<keyword evidence="20" id="KW-1185">Reference proteome</keyword>
<keyword evidence="1 15" id="KW-0540">Nuclease</keyword>
<name>A0A502KNL6_9GAMM</name>
<comment type="domain">
    <text evidence="15">The N-terminal DNA-binding domain is a ssDNA-dependent ATPase and has ATP-dependent 3'-5' helicase function. This domain interacts with RecC.</text>
</comment>
<dbReference type="InterPro" id="IPR014017">
    <property type="entry name" value="DNA_helicase_UvrD-like_C"/>
</dbReference>
<dbReference type="InterPro" id="IPR004586">
    <property type="entry name" value="RecB"/>
</dbReference>
<evidence type="ECO:0000256" key="7">
    <source>
        <dbReference type="ARBA" id="ARBA00022839"/>
    </source>
</evidence>
<dbReference type="GO" id="GO:0043138">
    <property type="term" value="F:3'-5' DNA helicase activity"/>
    <property type="evidence" value="ECO:0007669"/>
    <property type="project" value="UniProtKB-UniRule"/>
</dbReference>
<dbReference type="Gene3D" id="1.10.3170.10">
    <property type="entry name" value="Recbcd, chain B, domain 2"/>
    <property type="match status" value="1"/>
</dbReference>
<organism evidence="19 20">
    <name type="scientific">Litorilituus lipolyticus</name>
    <dbReference type="NCBI Taxonomy" id="2491017"/>
    <lineage>
        <taxon>Bacteria</taxon>
        <taxon>Pseudomonadati</taxon>
        <taxon>Pseudomonadota</taxon>
        <taxon>Gammaproteobacteria</taxon>
        <taxon>Alteromonadales</taxon>
        <taxon>Colwelliaceae</taxon>
        <taxon>Litorilituus</taxon>
    </lineage>
</organism>
<reference evidence="19 20" key="1">
    <citation type="submission" date="2019-01" db="EMBL/GenBank/DDBJ databases">
        <title>Litorilituus lipolytica sp. nov., isolated from intertidal sand of the Yellow Sea in China.</title>
        <authorList>
            <person name="Liu A."/>
        </authorList>
    </citation>
    <scope>NUCLEOTIDE SEQUENCE [LARGE SCALE GENOMIC DNA]</scope>
    <source>
        <strain evidence="19 20">RZ04</strain>
    </source>
</reference>
<feature type="binding site" evidence="16">
    <location>
        <begin position="21"/>
        <end position="28"/>
    </location>
    <ligand>
        <name>ATP</name>
        <dbReference type="ChEBI" id="CHEBI:30616"/>
    </ligand>
</feature>
<dbReference type="EC" id="3.1.11.5" evidence="15"/>
<keyword evidence="3 15" id="KW-0547">Nucleotide-binding</keyword>
<evidence type="ECO:0000256" key="2">
    <source>
        <dbReference type="ARBA" id="ARBA00022723"/>
    </source>
</evidence>
<dbReference type="GO" id="GO:0000724">
    <property type="term" value="P:double-strand break repair via homologous recombination"/>
    <property type="evidence" value="ECO:0007669"/>
    <property type="project" value="UniProtKB-UniRule"/>
</dbReference>
<dbReference type="Gene3D" id="1.10.486.10">
    <property type="entry name" value="PCRA, domain 4"/>
    <property type="match status" value="1"/>
</dbReference>
<evidence type="ECO:0000256" key="14">
    <source>
        <dbReference type="ARBA" id="ARBA00048988"/>
    </source>
</evidence>
<dbReference type="Pfam" id="PF00580">
    <property type="entry name" value="UvrD-helicase"/>
    <property type="match status" value="1"/>
</dbReference>
<dbReference type="GO" id="GO:0009338">
    <property type="term" value="C:exodeoxyribonuclease V complex"/>
    <property type="evidence" value="ECO:0007669"/>
    <property type="project" value="TreeGrafter"/>
</dbReference>
<dbReference type="PROSITE" id="PS51198">
    <property type="entry name" value="UVRD_HELICASE_ATP_BIND"/>
    <property type="match status" value="1"/>
</dbReference>
<feature type="domain" description="UvrD-like helicase ATP-binding" evidence="17">
    <location>
        <begin position="1"/>
        <end position="448"/>
    </location>
</feature>
<sequence length="1214" mass="138785">MNMQNLCAQTIPLSGKHLIEASAGTGKTYNITRIYLRLLLEQELSVEQILLMTFTKDATQELRGRIDVFIRQALTQWHELIATDEYFRQISEKVSYEKAQFLLKRALLLLDDAAIHTIHGFCQKVLNQHAFSSGLTFDATLSTNTNDITLQATQDWYRQLANQNEHAFTLLAEFWATPTSFLTSFSKAISHNRELTLVPVEDIEKQFQQLVCEARISLQTNSTLLENQLILVKKGKDQQVRREELAQLVLWLDEVSEKNIGKDEFIGLAQFPDAFIDGRRFGRSKEKEAIKNAFEVVNNVKNKLKNLTSTITKAKAYNVVREGIYQIRLQCAKRKQQLNVLGFDDLINTLAHCLTAKTSSAAELAQTLLQQYPVALIDEFQDTDPNQFSILQAIYYGKSSQHDTSGIFLIGDPKQAIYGFRGGDIFAYLSARAGCDYHWLMDTNWRSTPEMVSAYNQVFTSASNKTENAQSVFGFGIDYVPVLAGKQSQKPSTNKDLACEKSKALQFIHFTHQDDPSDKVKQDARLNMAHWCAEEVQSLLAQHTVNPKDIAILVRDGSEARDIKLALSLANLDSVFLSERANLFHSKQAKQLLSLLTAIADCENEYSFVAGLCCGLLGINASKLYELQHNDEQYQNIKYDFIALRAQWAKYGFIAMAIKLMHQYFDIASDEKDRSLTNLIHLFELLQAASQRHNQPHELLHWFELQITMDNPDIEAELRLESDGDLIRIITQHGSKGLEYPVVFIPFATRHKDPLKFGTKTVNYIEYHNAQGQLVVSLDGSQQAKMAMSEEAYAEAIRLLYVAITRAEHRCYILSCCFDKYHLSPLGQTLKWQEEQDIQTSLQAVKATEPDNIAIRDVYFDDYQNEKASYQESLLLNTNSQEIQLAAQEFNGDIERDWWLSSFSALSRNMRHVGISLPDRDNDTLANRRLTKVESEHLLRFMLAKGAHSGNLLHDIFEKCDFSTPKWTEVIHWPLVKYGELPQGYHQADFIEWLEEIIHCPFSKQAMSITDTSNDTLKLASLSLGNTLRESEFYFPMQGGDVNILSHVLTEHRKAAMNIKGEVFERYVPPVRLPEYKKLTGMMHGFIDLIFQHNGQYFVCDYKSSHLGNDFNDYHHNALLENIESNHYDLQYLIYSLALHRYLKDKIADYEFNRDFGGIYYLYLRGMTNDKASAGKGVYFRKITESEISRLDDFFKGNTPMLNKADSAIGEVLL</sequence>
<feature type="binding site" evidence="15">
    <location>
        <position position="1101"/>
    </location>
    <ligand>
        <name>Mg(2+)</name>
        <dbReference type="ChEBI" id="CHEBI:18420"/>
    </ligand>
</feature>
<evidence type="ECO:0000256" key="1">
    <source>
        <dbReference type="ARBA" id="ARBA00022722"/>
    </source>
</evidence>
<dbReference type="EC" id="5.6.2.4" evidence="15"/>
<evidence type="ECO:0000256" key="6">
    <source>
        <dbReference type="ARBA" id="ARBA00022806"/>
    </source>
</evidence>
<keyword evidence="12 15" id="KW-0413">Isomerase</keyword>
<comment type="function">
    <text evidence="15">A helicase/nuclease that prepares dsDNA breaks (DSB) for recombinational DNA repair. Binds to DSBs and unwinds DNA via a highly rapid and processive ATP-dependent bidirectional helicase activity. Unwinds dsDNA until it encounters a Chi (crossover hotspot instigator) sequence from the 3' direction. Cuts ssDNA a few nucleotides 3' to the Chi site. The properties and activities of the enzyme are changed at Chi. The Chi-altered holoenzyme produces a long 3'-ssDNA overhang and facilitates RecA-binding to the ssDNA for homologous DNA recombination and repair. Holoenzyme degrades any linearized DNA that is unable to undergo homologous recombination. In the holoenzyme this subunit contributes ATPase, 3'-5' helicase, exonuclease activity and loads RecA onto ssDNA.</text>
</comment>
<keyword evidence="5 15" id="KW-0378">Hydrolase</keyword>
<keyword evidence="9 15" id="KW-0460">Magnesium</keyword>
<dbReference type="SUPFAM" id="SSF52540">
    <property type="entry name" value="P-loop containing nucleoside triphosphate hydrolases"/>
    <property type="match status" value="1"/>
</dbReference>
<evidence type="ECO:0000256" key="5">
    <source>
        <dbReference type="ARBA" id="ARBA00022801"/>
    </source>
</evidence>
<feature type="binding site" evidence="15">
    <location>
        <position position="954"/>
    </location>
    <ligand>
        <name>Mg(2+)</name>
        <dbReference type="ChEBI" id="CHEBI:18420"/>
    </ligand>
</feature>
<dbReference type="GO" id="GO:0005524">
    <property type="term" value="F:ATP binding"/>
    <property type="evidence" value="ECO:0007669"/>
    <property type="project" value="UniProtKB-UniRule"/>
</dbReference>
<dbReference type="Proteomes" id="UP000315303">
    <property type="component" value="Unassembled WGS sequence"/>
</dbReference>
<comment type="catalytic activity">
    <reaction evidence="13 15">
        <text>Couples ATP hydrolysis with the unwinding of duplex DNA by translocating in the 3'-5' direction.</text>
        <dbReference type="EC" id="5.6.2.4"/>
    </reaction>
</comment>
<dbReference type="Pfam" id="PF13361">
    <property type="entry name" value="UvrD_C"/>
    <property type="match status" value="2"/>
</dbReference>
<dbReference type="Gene3D" id="3.40.50.300">
    <property type="entry name" value="P-loop containing nucleotide triphosphate hydrolases"/>
    <property type="match status" value="2"/>
</dbReference>
<protein>
    <recommendedName>
        <fullName evidence="15">RecBCD enzyme subunit RecB</fullName>
        <ecNumber evidence="15">3.1.11.5</ecNumber>
        <ecNumber evidence="15">5.6.2.4</ecNumber>
    </recommendedName>
    <alternativeName>
        <fullName evidence="15">DNA 3'-5' helicase subunit RecB</fullName>
    </alternativeName>
    <alternativeName>
        <fullName evidence="15">Exonuclease V subunit RecB</fullName>
        <shortName evidence="15">ExoV subunit RecB</shortName>
    </alternativeName>
    <alternativeName>
        <fullName evidence="15">Helicase/nuclease RecBCD subunit RecB</fullName>
    </alternativeName>
</protein>
<evidence type="ECO:0000256" key="9">
    <source>
        <dbReference type="ARBA" id="ARBA00022842"/>
    </source>
</evidence>
<dbReference type="CDD" id="cd22352">
    <property type="entry name" value="RecB_C-like"/>
    <property type="match status" value="1"/>
</dbReference>
<keyword evidence="4 15" id="KW-0227">DNA damage</keyword>
<dbReference type="SUPFAM" id="SSF52980">
    <property type="entry name" value="Restriction endonuclease-like"/>
    <property type="match status" value="1"/>
</dbReference>
<dbReference type="RefSeq" id="WP_140605237.1">
    <property type="nucleotide sequence ID" value="NZ_SAWY01000038.1"/>
</dbReference>
<evidence type="ECO:0000256" key="16">
    <source>
        <dbReference type="PROSITE-ProRule" id="PRU00560"/>
    </source>
</evidence>
<comment type="catalytic activity">
    <reaction evidence="15">
        <text>Exonucleolytic cleavage (in the presence of ATP) in either 5'- to 3'- or 3'- to 5'-direction to yield 5'-phosphooligonucleotides.</text>
        <dbReference type="EC" id="3.1.11.5"/>
    </reaction>
</comment>
<dbReference type="InterPro" id="IPR000212">
    <property type="entry name" value="DNA_helicase_UvrD/REP"/>
</dbReference>
<comment type="miscellaneous">
    <text evidence="15">In the RecBCD complex, RecB has a slow 3'-5' helicase, an exonuclease activity and loads RecA onto ssDNA, RecD has a fast 5'-3' helicase activity, while RecC stimulates the ATPase and processivity of the RecB helicase and contributes to recognition of the Chi site.</text>
</comment>
<dbReference type="Gene3D" id="3.90.320.10">
    <property type="match status" value="1"/>
</dbReference>
<keyword evidence="10 15" id="KW-0238">DNA-binding</keyword>
<evidence type="ECO:0000259" key="17">
    <source>
        <dbReference type="PROSITE" id="PS51198"/>
    </source>
</evidence>
<evidence type="ECO:0000256" key="3">
    <source>
        <dbReference type="ARBA" id="ARBA00022741"/>
    </source>
</evidence>
<evidence type="ECO:0000256" key="11">
    <source>
        <dbReference type="ARBA" id="ARBA00023204"/>
    </source>
</evidence>
<comment type="caution">
    <text evidence="19">The sequence shown here is derived from an EMBL/GenBank/DDBJ whole genome shotgun (WGS) entry which is preliminary data.</text>
</comment>
<feature type="region of interest" description="DNA-binding and helicase activity, interacts with RecC" evidence="15">
    <location>
        <begin position="1"/>
        <end position="839"/>
    </location>
</feature>
<dbReference type="PANTHER" id="PTHR11070:SF23">
    <property type="entry name" value="RECBCD ENZYME SUBUNIT RECB"/>
    <property type="match status" value="1"/>
</dbReference>
<keyword evidence="2 15" id="KW-0479">Metal-binding</keyword>
<dbReference type="GO" id="GO:0008854">
    <property type="term" value="F:exodeoxyribonuclease V activity"/>
    <property type="evidence" value="ECO:0007669"/>
    <property type="project" value="UniProtKB-EC"/>
</dbReference>
<dbReference type="PANTHER" id="PTHR11070">
    <property type="entry name" value="UVRD / RECB / PCRA DNA HELICASE FAMILY MEMBER"/>
    <property type="match status" value="1"/>
</dbReference>
<dbReference type="GO" id="GO:0000287">
    <property type="term" value="F:magnesium ion binding"/>
    <property type="evidence" value="ECO:0007669"/>
    <property type="project" value="UniProtKB-UniRule"/>
</dbReference>
<dbReference type="PROSITE" id="PS51217">
    <property type="entry name" value="UVRD_HELICASE_CTER"/>
    <property type="match status" value="1"/>
</dbReference>
<dbReference type="GO" id="GO:0003677">
    <property type="term" value="F:DNA binding"/>
    <property type="evidence" value="ECO:0007669"/>
    <property type="project" value="UniProtKB-UniRule"/>
</dbReference>
<comment type="domain">
    <text evidence="15">The C-terminal domain has nuclease activity and interacts with RecD. It interacts with RecA, facilitating its loading onto ssDNA.</text>
</comment>
<comment type="catalytic activity">
    <reaction evidence="14 15">
        <text>ATP + H2O = ADP + phosphate + H(+)</text>
        <dbReference type="Rhea" id="RHEA:13065"/>
        <dbReference type="ChEBI" id="CHEBI:15377"/>
        <dbReference type="ChEBI" id="CHEBI:15378"/>
        <dbReference type="ChEBI" id="CHEBI:30616"/>
        <dbReference type="ChEBI" id="CHEBI:43474"/>
        <dbReference type="ChEBI" id="CHEBI:456216"/>
        <dbReference type="EC" id="5.6.2.4"/>
    </reaction>
</comment>
<accession>A0A502KNL6</accession>
<gene>
    <name evidence="15 19" type="primary">recB</name>
    <name evidence="19" type="ORF">EPA86_15545</name>
</gene>
<dbReference type="AlphaFoldDB" id="A0A502KNL6"/>
<evidence type="ECO:0000256" key="15">
    <source>
        <dbReference type="HAMAP-Rule" id="MF_01485"/>
    </source>
</evidence>
<dbReference type="InterPro" id="IPR011604">
    <property type="entry name" value="PDDEXK-like_dom_sf"/>
</dbReference>
<evidence type="ECO:0000256" key="12">
    <source>
        <dbReference type="ARBA" id="ARBA00023235"/>
    </source>
</evidence>
<dbReference type="InterPro" id="IPR014016">
    <property type="entry name" value="UvrD-like_ATP-bd"/>
</dbReference>
<keyword evidence="11 15" id="KW-0234">DNA repair</keyword>
<feature type="region of interest" description="Nuclease activity, interacts with RecD and RecA" evidence="15">
    <location>
        <begin position="897"/>
        <end position="1214"/>
    </location>
</feature>
<dbReference type="InterPro" id="IPR027417">
    <property type="entry name" value="P-loop_NTPase"/>
</dbReference>
<feature type="domain" description="UvrD-like helicase C-terminal" evidence="18">
    <location>
        <begin position="487"/>
        <end position="737"/>
    </location>
</feature>
<evidence type="ECO:0000313" key="20">
    <source>
        <dbReference type="Proteomes" id="UP000315303"/>
    </source>
</evidence>
<feature type="binding site" evidence="15">
    <location>
        <position position="1088"/>
    </location>
    <ligand>
        <name>Mg(2+)</name>
        <dbReference type="ChEBI" id="CHEBI:18420"/>
    </ligand>
</feature>
<dbReference type="OrthoDB" id="9810135at2"/>
<proteinExistence type="inferred from homology"/>
<evidence type="ECO:0000256" key="10">
    <source>
        <dbReference type="ARBA" id="ARBA00023125"/>
    </source>
</evidence>
<evidence type="ECO:0000256" key="13">
    <source>
        <dbReference type="ARBA" id="ARBA00034617"/>
    </source>
</evidence>
<dbReference type="InterPro" id="IPR011335">
    <property type="entry name" value="Restrct_endonuc-II-like"/>
</dbReference>
<keyword evidence="6 15" id="KW-0347">Helicase</keyword>
<keyword evidence="8 15" id="KW-0067">ATP-binding</keyword>
<keyword evidence="7 15" id="KW-0269">Exonuclease</keyword>
<evidence type="ECO:0000256" key="8">
    <source>
        <dbReference type="ARBA" id="ARBA00022840"/>
    </source>
</evidence>
<evidence type="ECO:0000256" key="4">
    <source>
        <dbReference type="ARBA" id="ARBA00022763"/>
    </source>
</evidence>
<dbReference type="GO" id="GO:0016887">
    <property type="term" value="F:ATP hydrolysis activity"/>
    <property type="evidence" value="ECO:0007669"/>
    <property type="project" value="RHEA"/>
</dbReference>
<feature type="active site" description="For nuclease activity" evidence="15">
    <location>
        <position position="1101"/>
    </location>
</feature>
<evidence type="ECO:0000259" key="18">
    <source>
        <dbReference type="PROSITE" id="PS51217"/>
    </source>
</evidence>
<dbReference type="GO" id="GO:0005829">
    <property type="term" value="C:cytosol"/>
    <property type="evidence" value="ECO:0007669"/>
    <property type="project" value="TreeGrafter"/>
</dbReference>
<dbReference type="EMBL" id="SAWY01000038">
    <property type="protein sequence ID" value="TPH12834.1"/>
    <property type="molecule type" value="Genomic_DNA"/>
</dbReference>
<comment type="cofactor">
    <cofactor evidence="15">
        <name>Mg(2+)</name>
        <dbReference type="ChEBI" id="CHEBI:18420"/>
    </cofactor>
    <text evidence="15">Binds 1 Mg(2+) ion per subunit.</text>
</comment>
<evidence type="ECO:0000313" key="19">
    <source>
        <dbReference type="EMBL" id="TPH12834.1"/>
    </source>
</evidence>
<dbReference type="HAMAP" id="MF_01485">
    <property type="entry name" value="RecB"/>
    <property type="match status" value="1"/>
</dbReference>
<dbReference type="NCBIfam" id="TIGR00609">
    <property type="entry name" value="recB"/>
    <property type="match status" value="1"/>
</dbReference>
<comment type="similarity">
    <text evidence="15">Belongs to the helicase family. UvrD subfamily.</text>
</comment>